<dbReference type="AlphaFoldDB" id="A0AAN8TE40"/>
<dbReference type="InterPro" id="IPR019557">
    <property type="entry name" value="AminoTfrase-like_pln_mobile"/>
</dbReference>
<feature type="domain" description="Aminotransferase-like plant mobile" evidence="1">
    <location>
        <begin position="1"/>
        <end position="57"/>
    </location>
</feature>
<evidence type="ECO:0000259" key="1">
    <source>
        <dbReference type="Pfam" id="PF10536"/>
    </source>
</evidence>
<protein>
    <recommendedName>
        <fullName evidence="1">Aminotransferase-like plant mobile domain-containing protein</fullName>
    </recommendedName>
</protein>
<gene>
    <name evidence="2" type="ORF">RDI58_019872</name>
</gene>
<name>A0AAN8TE40_SOLBU</name>
<proteinExistence type="predicted"/>
<organism evidence="2 3">
    <name type="scientific">Solanum bulbocastanum</name>
    <name type="common">Wild potato</name>
    <dbReference type="NCBI Taxonomy" id="147425"/>
    <lineage>
        <taxon>Eukaryota</taxon>
        <taxon>Viridiplantae</taxon>
        <taxon>Streptophyta</taxon>
        <taxon>Embryophyta</taxon>
        <taxon>Tracheophyta</taxon>
        <taxon>Spermatophyta</taxon>
        <taxon>Magnoliopsida</taxon>
        <taxon>eudicotyledons</taxon>
        <taxon>Gunneridae</taxon>
        <taxon>Pentapetalae</taxon>
        <taxon>asterids</taxon>
        <taxon>lamiids</taxon>
        <taxon>Solanales</taxon>
        <taxon>Solanaceae</taxon>
        <taxon>Solanoideae</taxon>
        <taxon>Solaneae</taxon>
        <taxon>Solanum</taxon>
    </lineage>
</organism>
<keyword evidence="3" id="KW-1185">Reference proteome</keyword>
<evidence type="ECO:0000313" key="2">
    <source>
        <dbReference type="EMBL" id="KAK6782076.1"/>
    </source>
</evidence>
<dbReference type="Pfam" id="PF10536">
    <property type="entry name" value="PMD"/>
    <property type="match status" value="1"/>
</dbReference>
<dbReference type="Proteomes" id="UP001371456">
    <property type="component" value="Unassembled WGS sequence"/>
</dbReference>
<sequence length="209" mass="23754">MQFGFDQDVPDCVNHASDHILKTAWTNYNRPIKDIKLHIPFRFIKSNVNRRYLEWWKNQNVAPEVAVQHRKMSASVCCGILQKCEMIVIESSSDDDDNIPISVSLCKRKLMKKEIIIPSNNQELLLNMQSQSPSAWNDGIARARETLVESKPISEKFEASNGKSDEDGDGPYVVKEMVPLESKKMIKVAASSTCLIVLNLQLTVQMQNF</sequence>
<accession>A0AAN8TE40</accession>
<reference evidence="2 3" key="1">
    <citation type="submission" date="2024-02" db="EMBL/GenBank/DDBJ databases">
        <title>de novo genome assembly of Solanum bulbocastanum strain 11H21.</title>
        <authorList>
            <person name="Hosaka A.J."/>
        </authorList>
    </citation>
    <scope>NUCLEOTIDE SEQUENCE [LARGE SCALE GENOMIC DNA]</scope>
    <source>
        <tissue evidence="2">Young leaves</tissue>
    </source>
</reference>
<evidence type="ECO:0000313" key="3">
    <source>
        <dbReference type="Proteomes" id="UP001371456"/>
    </source>
</evidence>
<dbReference type="EMBL" id="JBANQN010000008">
    <property type="protein sequence ID" value="KAK6782076.1"/>
    <property type="molecule type" value="Genomic_DNA"/>
</dbReference>
<comment type="caution">
    <text evidence="2">The sequence shown here is derived from an EMBL/GenBank/DDBJ whole genome shotgun (WGS) entry which is preliminary data.</text>
</comment>